<protein>
    <submittedName>
        <fullName evidence="2">Uncharacterized protein</fullName>
    </submittedName>
</protein>
<feature type="region of interest" description="Disordered" evidence="1">
    <location>
        <begin position="1"/>
        <end position="22"/>
    </location>
</feature>
<evidence type="ECO:0000313" key="3">
    <source>
        <dbReference type="Proteomes" id="UP000192247"/>
    </source>
</evidence>
<organism evidence="2 3">
    <name type="scientific">Tropilaelaps mercedesae</name>
    <dbReference type="NCBI Taxonomy" id="418985"/>
    <lineage>
        <taxon>Eukaryota</taxon>
        <taxon>Metazoa</taxon>
        <taxon>Ecdysozoa</taxon>
        <taxon>Arthropoda</taxon>
        <taxon>Chelicerata</taxon>
        <taxon>Arachnida</taxon>
        <taxon>Acari</taxon>
        <taxon>Parasitiformes</taxon>
        <taxon>Mesostigmata</taxon>
        <taxon>Gamasina</taxon>
        <taxon>Dermanyssoidea</taxon>
        <taxon>Laelapidae</taxon>
        <taxon>Tropilaelaps</taxon>
    </lineage>
</organism>
<gene>
    <name evidence="2" type="ORF">BIW11_06001</name>
</gene>
<sequence length="112" mass="12200">MAHVRHARERSLKPATTPNSKQARLSAFTKHHNAVISASLKPFNNTSRVNYAISVNKTNDKQGASESISISSYISTRVLSKNGQLSRAKLWPTHSSSVHNGKCSTQMDLPAG</sequence>
<accession>A0A1V9Y030</accession>
<name>A0A1V9Y030_9ACAR</name>
<feature type="compositionally biased region" description="Polar residues" evidence="1">
    <location>
        <begin position="93"/>
        <end position="112"/>
    </location>
</feature>
<keyword evidence="3" id="KW-1185">Reference proteome</keyword>
<comment type="caution">
    <text evidence="2">The sequence shown here is derived from an EMBL/GenBank/DDBJ whole genome shotgun (WGS) entry which is preliminary data.</text>
</comment>
<dbReference type="AlphaFoldDB" id="A0A1V9Y030"/>
<dbReference type="Proteomes" id="UP000192247">
    <property type="component" value="Unassembled WGS sequence"/>
</dbReference>
<feature type="region of interest" description="Disordered" evidence="1">
    <location>
        <begin position="92"/>
        <end position="112"/>
    </location>
</feature>
<evidence type="ECO:0000256" key="1">
    <source>
        <dbReference type="SAM" id="MobiDB-lite"/>
    </source>
</evidence>
<evidence type="ECO:0000313" key="2">
    <source>
        <dbReference type="EMBL" id="OQR79050.1"/>
    </source>
</evidence>
<feature type="non-terminal residue" evidence="2">
    <location>
        <position position="112"/>
    </location>
</feature>
<dbReference type="InParanoid" id="A0A1V9Y030"/>
<proteinExistence type="predicted"/>
<reference evidence="2 3" key="1">
    <citation type="journal article" date="2017" name="Gigascience">
        <title>Draft genome of the honey bee ectoparasitic mite, Tropilaelaps mercedesae, is shaped by the parasitic life history.</title>
        <authorList>
            <person name="Dong X."/>
            <person name="Armstrong S.D."/>
            <person name="Xia D."/>
            <person name="Makepeace B.L."/>
            <person name="Darby A.C."/>
            <person name="Kadowaki T."/>
        </authorList>
    </citation>
    <scope>NUCLEOTIDE SEQUENCE [LARGE SCALE GENOMIC DNA]</scope>
    <source>
        <strain evidence="2">Wuxi-XJTLU</strain>
    </source>
</reference>
<dbReference type="EMBL" id="MNPL01001551">
    <property type="protein sequence ID" value="OQR79050.1"/>
    <property type="molecule type" value="Genomic_DNA"/>
</dbReference>